<protein>
    <recommendedName>
        <fullName evidence="1">Flavodoxin-like fold domain-containing protein</fullName>
    </recommendedName>
</protein>
<accession>A0A3Q9IR94</accession>
<organism evidence="2 3">
    <name type="scientific">Butyricimonas faecalis</name>
    <dbReference type="NCBI Taxonomy" id="2093856"/>
    <lineage>
        <taxon>Bacteria</taxon>
        <taxon>Pseudomonadati</taxon>
        <taxon>Bacteroidota</taxon>
        <taxon>Bacteroidia</taxon>
        <taxon>Bacteroidales</taxon>
        <taxon>Odoribacteraceae</taxon>
        <taxon>Butyricimonas</taxon>
    </lineage>
</organism>
<name>A0A3Q9IR94_9BACT</name>
<dbReference type="Proteomes" id="UP000270673">
    <property type="component" value="Chromosome"/>
</dbReference>
<dbReference type="Gene3D" id="3.40.50.360">
    <property type="match status" value="1"/>
</dbReference>
<sequence>MITIIYVHPCQESFNRAIFNEIVSKLEQTNQSYTVLDLYKDEFNPVLSEKARGSV</sequence>
<dbReference type="OrthoDB" id="652200at2"/>
<feature type="domain" description="Flavodoxin-like fold" evidence="1">
    <location>
        <begin position="2"/>
        <end position="50"/>
    </location>
</feature>
<evidence type="ECO:0000313" key="2">
    <source>
        <dbReference type="EMBL" id="AZS31082.1"/>
    </source>
</evidence>
<dbReference type="InterPro" id="IPR029039">
    <property type="entry name" value="Flavoprotein-like_sf"/>
</dbReference>
<dbReference type="EMBL" id="CP032819">
    <property type="protein sequence ID" value="AZS31082.1"/>
    <property type="molecule type" value="Genomic_DNA"/>
</dbReference>
<evidence type="ECO:0000313" key="3">
    <source>
        <dbReference type="Proteomes" id="UP000270673"/>
    </source>
</evidence>
<dbReference type="InterPro" id="IPR003680">
    <property type="entry name" value="Flavodoxin_fold"/>
</dbReference>
<dbReference type="Pfam" id="PF02525">
    <property type="entry name" value="Flavodoxin_2"/>
    <property type="match status" value="1"/>
</dbReference>
<reference evidence="2 3" key="1">
    <citation type="submission" date="2018-10" db="EMBL/GenBank/DDBJ databases">
        <title>Butyricimonas faecalis sp. nov., isolated from human faeces and emended description of the genus Butyricimonas.</title>
        <authorList>
            <person name="Le Roy T."/>
            <person name="Van der Smissen P."/>
            <person name="Paquot A."/>
            <person name="Delzenne N."/>
            <person name="Muccioli G."/>
            <person name="Collet J.-F."/>
            <person name="Cani P.D."/>
        </authorList>
    </citation>
    <scope>NUCLEOTIDE SEQUENCE [LARGE SCALE GENOMIC DNA]</scope>
    <source>
        <strain evidence="2 3">H184</strain>
    </source>
</reference>
<dbReference type="KEGG" id="buy:D8S85_16985"/>
<dbReference type="AlphaFoldDB" id="A0A3Q9IR94"/>
<dbReference type="RefSeq" id="WP_106481476.1">
    <property type="nucleotide sequence ID" value="NZ_CP032819.1"/>
</dbReference>
<evidence type="ECO:0000259" key="1">
    <source>
        <dbReference type="Pfam" id="PF02525"/>
    </source>
</evidence>
<dbReference type="SUPFAM" id="SSF52218">
    <property type="entry name" value="Flavoproteins"/>
    <property type="match status" value="1"/>
</dbReference>
<proteinExistence type="predicted"/>
<gene>
    <name evidence="2" type="ORF">D8S85_16985</name>
</gene>
<keyword evidence="3" id="KW-1185">Reference proteome</keyword>